<reference evidence="2" key="1">
    <citation type="journal article" date="2021" name="Genome Biol. Evol.">
        <title>A High-Quality Reference Genome for a Parasitic Bivalve with Doubly Uniparental Inheritance (Bivalvia: Unionida).</title>
        <authorList>
            <person name="Smith C.H."/>
        </authorList>
    </citation>
    <scope>NUCLEOTIDE SEQUENCE</scope>
    <source>
        <strain evidence="2">CHS0354</strain>
    </source>
</reference>
<proteinExistence type="predicted"/>
<feature type="non-terminal residue" evidence="2">
    <location>
        <position position="64"/>
    </location>
</feature>
<feature type="compositionally biased region" description="Acidic residues" evidence="1">
    <location>
        <begin position="7"/>
        <end position="17"/>
    </location>
</feature>
<protein>
    <submittedName>
        <fullName evidence="2">Uncharacterized protein</fullName>
    </submittedName>
</protein>
<dbReference type="AlphaFoldDB" id="A0AAE0T108"/>
<reference evidence="2" key="3">
    <citation type="submission" date="2023-05" db="EMBL/GenBank/DDBJ databases">
        <authorList>
            <person name="Smith C.H."/>
        </authorList>
    </citation>
    <scope>NUCLEOTIDE SEQUENCE</scope>
    <source>
        <strain evidence="2">CHS0354</strain>
        <tissue evidence="2">Mantle</tissue>
    </source>
</reference>
<gene>
    <name evidence="2" type="ORF">CHS0354_038181</name>
</gene>
<name>A0AAE0T108_9BIVA</name>
<dbReference type="Proteomes" id="UP001195483">
    <property type="component" value="Unassembled WGS sequence"/>
</dbReference>
<evidence type="ECO:0000256" key="1">
    <source>
        <dbReference type="SAM" id="MobiDB-lite"/>
    </source>
</evidence>
<accession>A0AAE0T108</accession>
<organism evidence="2 3">
    <name type="scientific">Potamilus streckersoni</name>
    <dbReference type="NCBI Taxonomy" id="2493646"/>
    <lineage>
        <taxon>Eukaryota</taxon>
        <taxon>Metazoa</taxon>
        <taxon>Spiralia</taxon>
        <taxon>Lophotrochozoa</taxon>
        <taxon>Mollusca</taxon>
        <taxon>Bivalvia</taxon>
        <taxon>Autobranchia</taxon>
        <taxon>Heteroconchia</taxon>
        <taxon>Palaeoheterodonta</taxon>
        <taxon>Unionida</taxon>
        <taxon>Unionoidea</taxon>
        <taxon>Unionidae</taxon>
        <taxon>Ambleminae</taxon>
        <taxon>Lampsilini</taxon>
        <taxon>Potamilus</taxon>
    </lineage>
</organism>
<sequence>FTVTKVDEDEELDDEDDQCKPSNAQLANLLQLEVPQVKDILQTTTPSDTLLQNSITNLLSSKFR</sequence>
<reference evidence="2" key="2">
    <citation type="journal article" date="2021" name="Genome Biol. Evol.">
        <title>Developing a high-quality reference genome for a parasitic bivalve with doubly uniparental inheritance (Bivalvia: Unionida).</title>
        <authorList>
            <person name="Smith C.H."/>
        </authorList>
    </citation>
    <scope>NUCLEOTIDE SEQUENCE</scope>
    <source>
        <strain evidence="2">CHS0354</strain>
        <tissue evidence="2">Mantle</tissue>
    </source>
</reference>
<keyword evidence="3" id="KW-1185">Reference proteome</keyword>
<dbReference type="EMBL" id="JAEAOA010002230">
    <property type="protein sequence ID" value="KAK3601631.1"/>
    <property type="molecule type" value="Genomic_DNA"/>
</dbReference>
<comment type="caution">
    <text evidence="2">The sequence shown here is derived from an EMBL/GenBank/DDBJ whole genome shotgun (WGS) entry which is preliminary data.</text>
</comment>
<evidence type="ECO:0000313" key="2">
    <source>
        <dbReference type="EMBL" id="KAK3601631.1"/>
    </source>
</evidence>
<feature type="region of interest" description="Disordered" evidence="1">
    <location>
        <begin position="1"/>
        <end position="21"/>
    </location>
</feature>
<evidence type="ECO:0000313" key="3">
    <source>
        <dbReference type="Proteomes" id="UP001195483"/>
    </source>
</evidence>
<feature type="non-terminal residue" evidence="2">
    <location>
        <position position="1"/>
    </location>
</feature>